<dbReference type="InterPro" id="IPR003961">
    <property type="entry name" value="FN3_dom"/>
</dbReference>
<reference evidence="4" key="1">
    <citation type="journal article" date="2012" name="Nat. Genet.">
        <title>Whole-genome sequence of Schistosoma haematobium.</title>
        <authorList>
            <person name="Young N.D."/>
            <person name="Jex A.R."/>
            <person name="Li B."/>
            <person name="Liu S."/>
            <person name="Yang L."/>
            <person name="Xiong Z."/>
            <person name="Li Y."/>
            <person name="Cantacessi C."/>
            <person name="Hall R.S."/>
            <person name="Xu X."/>
            <person name="Chen F."/>
            <person name="Wu X."/>
            <person name="Zerlotini A."/>
            <person name="Oliveira G."/>
            <person name="Hofmann A."/>
            <person name="Zhang G."/>
            <person name="Fang X."/>
            <person name="Kang Y."/>
            <person name="Campbell B.E."/>
            <person name="Loukas A."/>
            <person name="Ranganathan S."/>
            <person name="Rollinson D."/>
            <person name="Rinaldi G."/>
            <person name="Brindley P.J."/>
            <person name="Yang H."/>
            <person name="Wang J."/>
            <person name="Wang J."/>
            <person name="Gasser R.B."/>
        </authorList>
    </citation>
    <scope>NUCLEOTIDE SEQUENCE [LARGE SCALE GENOMIC DNA]</scope>
</reference>
<protein>
    <submittedName>
        <fullName evidence="4">Neural cell adhesion molecule L1-like protein</fullName>
    </submittedName>
</protein>
<sequence>MKNSSIQYDNDYYKVYLNELPGKTKLKIWVRILNIQYAGPESDAIIVETEEGVPEKVSELTITFIGVNHIEVSWIKPMILNGNLISYDLEIYLNNLTDTIERISKKTSQMISSITIEDPEQCATRISGLKMNTNYSLYIWAKTAVGRELINDSTDSSVTTTTTSSSSPSSSSSLSSSSTIPFITEQDTNNNFKINNNQKIEKFNHPFMFYVQFRQLDTEIWEETQRQLHNSWIVLSNLNKDSQYEIRIVYITHNGQSIVSSSKIIHIPLINNQTSIINNQWRLLSKHNQYLITVIILCCLFLLISLISSMSLLIYWLKQKFTKKLITTTKQNYLQTFHCKQSLQYELPIEQQSPRQQQSPQQLQQQSMASYPNHIDYIIDPMTMMMMTTSTSATTMRMMNNNNNNPLDSSCICQSNEIYHDHDHYDCNSITTNNHSIPPLLHNSFITTCNSPFITFLKLPQSQTSSFTEENFYNPLINIDTATTTYTTNTNYTTTNTTDNKNNQSNQHTYISSLLSRV</sequence>
<feature type="transmembrane region" description="Helical" evidence="2">
    <location>
        <begin position="290"/>
        <end position="317"/>
    </location>
</feature>
<feature type="domain" description="Fibronectin type-III" evidence="3">
    <location>
        <begin position="56"/>
        <end position="166"/>
    </location>
</feature>
<evidence type="ECO:0000259" key="3">
    <source>
        <dbReference type="PROSITE" id="PS50853"/>
    </source>
</evidence>
<evidence type="ECO:0000256" key="2">
    <source>
        <dbReference type="SAM" id="Phobius"/>
    </source>
</evidence>
<dbReference type="STRING" id="6185.A0A095BWD7"/>
<organism evidence="4">
    <name type="scientific">Schistosoma haematobium</name>
    <name type="common">Blood fluke</name>
    <dbReference type="NCBI Taxonomy" id="6185"/>
    <lineage>
        <taxon>Eukaryota</taxon>
        <taxon>Metazoa</taxon>
        <taxon>Spiralia</taxon>
        <taxon>Lophotrochozoa</taxon>
        <taxon>Platyhelminthes</taxon>
        <taxon>Trematoda</taxon>
        <taxon>Digenea</taxon>
        <taxon>Strigeidida</taxon>
        <taxon>Schistosomatoidea</taxon>
        <taxon>Schistosomatidae</taxon>
        <taxon>Schistosoma</taxon>
    </lineage>
</organism>
<dbReference type="PROSITE" id="PS50853">
    <property type="entry name" value="FN3"/>
    <property type="match status" value="1"/>
</dbReference>
<dbReference type="Gene3D" id="2.60.40.10">
    <property type="entry name" value="Immunoglobulins"/>
    <property type="match status" value="1"/>
</dbReference>
<keyword evidence="2" id="KW-0472">Membrane</keyword>
<keyword evidence="2" id="KW-1133">Transmembrane helix</keyword>
<dbReference type="EMBL" id="KL250543">
    <property type="protein sequence ID" value="KGB33328.1"/>
    <property type="molecule type" value="Genomic_DNA"/>
</dbReference>
<proteinExistence type="predicted"/>
<dbReference type="SMART" id="SM00060">
    <property type="entry name" value="FN3"/>
    <property type="match status" value="2"/>
</dbReference>
<dbReference type="AlphaFoldDB" id="A0A095BWD7"/>
<evidence type="ECO:0000256" key="1">
    <source>
        <dbReference type="SAM" id="MobiDB-lite"/>
    </source>
</evidence>
<dbReference type="Pfam" id="PF00041">
    <property type="entry name" value="fn3"/>
    <property type="match status" value="1"/>
</dbReference>
<dbReference type="InterPro" id="IPR013783">
    <property type="entry name" value="Ig-like_fold"/>
</dbReference>
<evidence type="ECO:0000313" key="4">
    <source>
        <dbReference type="EMBL" id="KGB33328.1"/>
    </source>
</evidence>
<dbReference type="SUPFAM" id="SSF49265">
    <property type="entry name" value="Fibronectin type III"/>
    <property type="match status" value="2"/>
</dbReference>
<keyword evidence="2" id="KW-0812">Transmembrane</keyword>
<accession>A0A095BWD7</accession>
<dbReference type="InterPro" id="IPR036116">
    <property type="entry name" value="FN3_sf"/>
</dbReference>
<dbReference type="CDD" id="cd00063">
    <property type="entry name" value="FN3"/>
    <property type="match status" value="2"/>
</dbReference>
<name>A0A095BWD7_SCHHA</name>
<gene>
    <name evidence="4" type="ORF">MS3_01489</name>
</gene>
<feature type="region of interest" description="Disordered" evidence="1">
    <location>
        <begin position="154"/>
        <end position="178"/>
    </location>
</feature>